<gene>
    <name evidence="1" type="ORF">METZ01_LOCUS143403</name>
</gene>
<protein>
    <submittedName>
        <fullName evidence="1">Uncharacterized protein</fullName>
    </submittedName>
</protein>
<evidence type="ECO:0000313" key="1">
    <source>
        <dbReference type="EMBL" id="SVA90549.1"/>
    </source>
</evidence>
<feature type="non-terminal residue" evidence="1">
    <location>
        <position position="99"/>
    </location>
</feature>
<organism evidence="1">
    <name type="scientific">marine metagenome</name>
    <dbReference type="NCBI Taxonomy" id="408172"/>
    <lineage>
        <taxon>unclassified sequences</taxon>
        <taxon>metagenomes</taxon>
        <taxon>ecological metagenomes</taxon>
    </lineage>
</organism>
<accession>A0A381ZMW5</accession>
<reference evidence="1" key="1">
    <citation type="submission" date="2018-05" db="EMBL/GenBank/DDBJ databases">
        <authorList>
            <person name="Lanie J.A."/>
            <person name="Ng W.-L."/>
            <person name="Kazmierczak K.M."/>
            <person name="Andrzejewski T.M."/>
            <person name="Davidsen T.M."/>
            <person name="Wayne K.J."/>
            <person name="Tettelin H."/>
            <person name="Glass J.I."/>
            <person name="Rusch D."/>
            <person name="Podicherti R."/>
            <person name="Tsui H.-C.T."/>
            <person name="Winkler M.E."/>
        </authorList>
    </citation>
    <scope>NUCLEOTIDE SEQUENCE</scope>
</reference>
<name>A0A381ZMW5_9ZZZZ</name>
<dbReference type="AlphaFoldDB" id="A0A381ZMW5"/>
<dbReference type="EMBL" id="UINC01021939">
    <property type="protein sequence ID" value="SVA90549.1"/>
    <property type="molecule type" value="Genomic_DNA"/>
</dbReference>
<sequence>MLLTKDRLGELGQNPEALESLYQEARRQGQDDAFRQALTQCLEATPGNVLLRAWACRLDLDVATDAELESQSTAGSRRHWATALTASLACGTLFVLFAR</sequence>
<proteinExistence type="predicted"/>